<organism evidence="3 4">
    <name type="scientific">Pelagibius litoralis</name>
    <dbReference type="NCBI Taxonomy" id="374515"/>
    <lineage>
        <taxon>Bacteria</taxon>
        <taxon>Pseudomonadati</taxon>
        <taxon>Pseudomonadota</taxon>
        <taxon>Alphaproteobacteria</taxon>
        <taxon>Rhodospirillales</taxon>
        <taxon>Rhodovibrionaceae</taxon>
        <taxon>Pelagibius</taxon>
    </lineage>
</organism>
<evidence type="ECO:0000256" key="1">
    <source>
        <dbReference type="SAM" id="MobiDB-lite"/>
    </source>
</evidence>
<feature type="compositionally biased region" description="Polar residues" evidence="1">
    <location>
        <begin position="1"/>
        <end position="16"/>
    </location>
</feature>
<sequence>MPQDQNVTLSSQSIEDTSVGKDERRRFIRAATILKARLLTDRGALDGTVLDASLNGVKVWTSGNIPTGTAVTLVLAGSVYFGGEVVWRSGETLGICFHDDPEKVASIMAALLPQRCLQVGHA</sequence>
<gene>
    <name evidence="3" type="ORF">HBA54_17085</name>
</gene>
<proteinExistence type="predicted"/>
<dbReference type="SUPFAM" id="SSF141371">
    <property type="entry name" value="PilZ domain-like"/>
    <property type="match status" value="1"/>
</dbReference>
<comment type="caution">
    <text evidence="3">The sequence shown here is derived from an EMBL/GenBank/DDBJ whole genome shotgun (WGS) entry which is preliminary data.</text>
</comment>
<protein>
    <submittedName>
        <fullName evidence="3">PilZ domain-containing protein</fullName>
    </submittedName>
</protein>
<dbReference type="GO" id="GO:0035438">
    <property type="term" value="F:cyclic-di-GMP binding"/>
    <property type="evidence" value="ECO:0007669"/>
    <property type="project" value="InterPro"/>
</dbReference>
<feature type="region of interest" description="Disordered" evidence="1">
    <location>
        <begin position="1"/>
        <end position="21"/>
    </location>
</feature>
<evidence type="ECO:0000313" key="4">
    <source>
        <dbReference type="Proteomes" id="UP000761264"/>
    </source>
</evidence>
<dbReference type="Pfam" id="PF07238">
    <property type="entry name" value="PilZ"/>
    <property type="match status" value="1"/>
</dbReference>
<dbReference type="EMBL" id="JAAQPH010000013">
    <property type="protein sequence ID" value="NIA70325.1"/>
    <property type="molecule type" value="Genomic_DNA"/>
</dbReference>
<accession>A0A967EZM4</accession>
<evidence type="ECO:0000313" key="3">
    <source>
        <dbReference type="EMBL" id="NIA70325.1"/>
    </source>
</evidence>
<keyword evidence="4" id="KW-1185">Reference proteome</keyword>
<dbReference type="RefSeq" id="WP_167226800.1">
    <property type="nucleotide sequence ID" value="NZ_JAAQPH010000013.1"/>
</dbReference>
<dbReference type="Proteomes" id="UP000761264">
    <property type="component" value="Unassembled WGS sequence"/>
</dbReference>
<dbReference type="InterPro" id="IPR009875">
    <property type="entry name" value="PilZ_domain"/>
</dbReference>
<feature type="domain" description="PilZ" evidence="2">
    <location>
        <begin position="23"/>
        <end position="105"/>
    </location>
</feature>
<dbReference type="AlphaFoldDB" id="A0A967EZM4"/>
<evidence type="ECO:0000259" key="2">
    <source>
        <dbReference type="Pfam" id="PF07238"/>
    </source>
</evidence>
<dbReference type="Gene3D" id="2.40.10.220">
    <property type="entry name" value="predicted glycosyltransferase like domains"/>
    <property type="match status" value="1"/>
</dbReference>
<name>A0A967EZM4_9PROT</name>
<reference evidence="3" key="1">
    <citation type="submission" date="2020-03" db="EMBL/GenBank/DDBJ databases">
        <title>Genome of Pelagibius litoralis DSM 21314T.</title>
        <authorList>
            <person name="Wang G."/>
        </authorList>
    </citation>
    <scope>NUCLEOTIDE SEQUENCE</scope>
    <source>
        <strain evidence="3">DSM 21314</strain>
    </source>
</reference>